<proteinExistence type="predicted"/>
<reference evidence="3" key="1">
    <citation type="submission" date="2025-08" db="UniProtKB">
        <authorList>
            <consortium name="RefSeq"/>
        </authorList>
    </citation>
    <scope>IDENTIFICATION</scope>
    <source>
        <tissue evidence="3">Spleen</tissue>
    </source>
</reference>
<evidence type="ECO:0000256" key="1">
    <source>
        <dbReference type="SAM" id="MobiDB-lite"/>
    </source>
</evidence>
<sequence>MVELVRFVVPVAGDKTLLVWELSSGPTAEALQHSVFSLLPVWPSVFGPSLPKRSSGRSWVLWHHQVLFSKGCPQSPKGMRPEAAFPDISSEGGHKPPSCCDKVREWHGHIYATFSNNCKVCSPPATQLVLISWSATLLVSLVAKGRKNVSQTSALRKKSSDCQNWISTFEFPRMLRPVVSLGSSASFPTSLHPWAAGVWGHLGLQPKSRLIVCGQGGQGGVGKRARQEVRVAFARGRMAWALGTLGKRPTLVARIGSPH</sequence>
<evidence type="ECO:0000313" key="3">
    <source>
        <dbReference type="RefSeq" id="XP_033704341.1"/>
    </source>
</evidence>
<dbReference type="RefSeq" id="XP_033704341.1">
    <property type="nucleotide sequence ID" value="XM_033848450.1"/>
</dbReference>
<dbReference type="Proteomes" id="UP000245320">
    <property type="component" value="Chromosome 20"/>
</dbReference>
<keyword evidence="2" id="KW-1185">Reference proteome</keyword>
<protein>
    <submittedName>
        <fullName evidence="3">Uncharacterized protein LOC117309754 isoform X3</fullName>
    </submittedName>
</protein>
<gene>
    <name evidence="3" type="primary">LOC117309754</name>
</gene>
<evidence type="ECO:0000313" key="2">
    <source>
        <dbReference type="Proteomes" id="UP000245320"/>
    </source>
</evidence>
<feature type="region of interest" description="Disordered" evidence="1">
    <location>
        <begin position="73"/>
        <end position="94"/>
    </location>
</feature>
<accession>A0A6J3QPK3</accession>
<dbReference type="AlphaFoldDB" id="A0A6J3QPK3"/>
<name>A0A6J3QPK3_TURTR</name>
<organism evidence="2 3">
    <name type="scientific">Tursiops truncatus</name>
    <name type="common">Atlantic bottle-nosed dolphin</name>
    <name type="synonym">Delphinus truncatus</name>
    <dbReference type="NCBI Taxonomy" id="9739"/>
    <lineage>
        <taxon>Eukaryota</taxon>
        <taxon>Metazoa</taxon>
        <taxon>Chordata</taxon>
        <taxon>Craniata</taxon>
        <taxon>Vertebrata</taxon>
        <taxon>Euteleostomi</taxon>
        <taxon>Mammalia</taxon>
        <taxon>Eutheria</taxon>
        <taxon>Laurasiatheria</taxon>
        <taxon>Artiodactyla</taxon>
        <taxon>Whippomorpha</taxon>
        <taxon>Cetacea</taxon>
        <taxon>Odontoceti</taxon>
        <taxon>Delphinidae</taxon>
        <taxon>Tursiops</taxon>
    </lineage>
</organism>